<keyword evidence="5 7" id="KW-0539">Nucleus</keyword>
<dbReference type="InterPro" id="IPR040038">
    <property type="entry name" value="TIPIN/Csm3/Swi3"/>
</dbReference>
<keyword evidence="3 7" id="KW-0227">DNA damage</keyword>
<dbReference type="PANTHER" id="PTHR13220:SF11">
    <property type="entry name" value="TIMELESS-INTERACTING PROTEIN"/>
    <property type="match status" value="1"/>
</dbReference>
<feature type="compositionally biased region" description="Acidic residues" evidence="8">
    <location>
        <begin position="156"/>
        <end position="166"/>
    </location>
</feature>
<comment type="similarity">
    <text evidence="2 7">Belongs to the CSM3 family.</text>
</comment>
<evidence type="ECO:0000256" key="5">
    <source>
        <dbReference type="ARBA" id="ARBA00023242"/>
    </source>
</evidence>
<dbReference type="InterPro" id="IPR012923">
    <property type="entry name" value="Csm3"/>
</dbReference>
<feature type="region of interest" description="Disordered" evidence="8">
    <location>
        <begin position="1"/>
        <end position="53"/>
    </location>
</feature>
<evidence type="ECO:0000256" key="4">
    <source>
        <dbReference type="ARBA" id="ARBA00022880"/>
    </source>
</evidence>
<name>A0A3M9YHP2_9PEZI</name>
<organism evidence="10 11">
    <name type="scientific">Verticillium nonalfalfae</name>
    <dbReference type="NCBI Taxonomy" id="1051616"/>
    <lineage>
        <taxon>Eukaryota</taxon>
        <taxon>Fungi</taxon>
        <taxon>Dikarya</taxon>
        <taxon>Ascomycota</taxon>
        <taxon>Pezizomycotina</taxon>
        <taxon>Sordariomycetes</taxon>
        <taxon>Hypocreomycetidae</taxon>
        <taxon>Glomerellales</taxon>
        <taxon>Plectosphaerellaceae</taxon>
        <taxon>Verticillium</taxon>
    </lineage>
</organism>
<feature type="domain" description="Chromosome segregation in meiosis protein 3" evidence="9">
    <location>
        <begin position="67"/>
        <end position="148"/>
    </location>
</feature>
<dbReference type="AlphaFoldDB" id="A0A3M9YHP2"/>
<evidence type="ECO:0000259" key="9">
    <source>
        <dbReference type="Pfam" id="PF07962"/>
    </source>
</evidence>
<evidence type="ECO:0000256" key="2">
    <source>
        <dbReference type="ARBA" id="ARBA00006075"/>
    </source>
</evidence>
<dbReference type="Pfam" id="PF07962">
    <property type="entry name" value="Swi3"/>
    <property type="match status" value="1"/>
</dbReference>
<comment type="caution">
    <text evidence="10">The sequence shown here is derived from an EMBL/GenBank/DDBJ whole genome shotgun (WGS) entry which is preliminary data.</text>
</comment>
<dbReference type="GO" id="GO:0031297">
    <property type="term" value="P:replication fork processing"/>
    <property type="evidence" value="ECO:0007669"/>
    <property type="project" value="UniProtKB-UniRule"/>
</dbReference>
<accession>A0A3M9YHP2</accession>
<evidence type="ECO:0000313" key="10">
    <source>
        <dbReference type="EMBL" id="RNJ59432.1"/>
    </source>
</evidence>
<feature type="region of interest" description="Disordered" evidence="8">
    <location>
        <begin position="152"/>
        <end position="279"/>
    </location>
</feature>
<dbReference type="GO" id="GO:0003677">
    <property type="term" value="F:DNA binding"/>
    <property type="evidence" value="ECO:0007669"/>
    <property type="project" value="TreeGrafter"/>
</dbReference>
<feature type="compositionally biased region" description="Low complexity" evidence="8">
    <location>
        <begin position="189"/>
        <end position="201"/>
    </location>
</feature>
<evidence type="ECO:0000256" key="1">
    <source>
        <dbReference type="ARBA" id="ARBA00004123"/>
    </source>
</evidence>
<evidence type="ECO:0000313" key="11">
    <source>
        <dbReference type="Proteomes" id="UP000267145"/>
    </source>
</evidence>
<sequence length="291" mass="31646">MAPGTTAPPLDDLDNYDIDDFDDPFRSPSPQPQAQTQNGSSQKRKTDGLGLDEEVDVAKRARVPRIKLDETRLLSEDGIPKLRRRAADLKLKGKGHEFSDAARLLTFYQFWLDDLFPKAKFLDGLAMVEKAGHKRTLQSKRIEWIDELKPRASAAADDDVDEEPPADDGPLQHGDDADDEAMAQRNGHAGTTGAAAAGAAGNTRPKTPMALDEDDVPDEADLYGATPKRAAAGTTSVPRPADPDDEDDLEALMAEAEAETGPRREPEKKVAPAVNDYEDDEAAMAEMDGLW</sequence>
<feature type="compositionally biased region" description="Acidic residues" evidence="8">
    <location>
        <begin position="211"/>
        <end position="221"/>
    </location>
</feature>
<dbReference type="GO" id="GO:0000076">
    <property type="term" value="P:DNA replication checkpoint signaling"/>
    <property type="evidence" value="ECO:0007669"/>
    <property type="project" value="UniProtKB-UniRule"/>
</dbReference>
<feature type="compositionally biased region" description="Basic and acidic residues" evidence="8">
    <location>
        <begin position="260"/>
        <end position="270"/>
    </location>
</feature>
<dbReference type="Proteomes" id="UP000267145">
    <property type="component" value="Unassembled WGS sequence"/>
</dbReference>
<dbReference type="RefSeq" id="XP_028497590.1">
    <property type="nucleotide sequence ID" value="XM_028636644.1"/>
</dbReference>
<dbReference type="GeneID" id="39606125"/>
<protein>
    <recommendedName>
        <fullName evidence="7">Chromosome segregation in meiosis protein</fullName>
    </recommendedName>
</protein>
<comment type="subcellular location">
    <subcellularLocation>
        <location evidence="1 7">Nucleus</location>
    </subcellularLocation>
</comment>
<evidence type="ECO:0000256" key="3">
    <source>
        <dbReference type="ARBA" id="ARBA00022763"/>
    </source>
</evidence>
<keyword evidence="4" id="KW-0236">DNA replication inhibitor</keyword>
<gene>
    <name evidence="10" type="primary">CSM3</name>
    <name evidence="10" type="ORF">D7B24_002436</name>
</gene>
<keyword evidence="11" id="KW-1185">Reference proteome</keyword>
<dbReference type="PANTHER" id="PTHR13220">
    <property type="entry name" value="TIMELESS INTERACTING-RELATED"/>
    <property type="match status" value="1"/>
</dbReference>
<dbReference type="GO" id="GO:0031298">
    <property type="term" value="C:replication fork protection complex"/>
    <property type="evidence" value="ECO:0007669"/>
    <property type="project" value="TreeGrafter"/>
</dbReference>
<dbReference type="GO" id="GO:0043111">
    <property type="term" value="P:replication fork arrest"/>
    <property type="evidence" value="ECO:0007669"/>
    <property type="project" value="TreeGrafter"/>
</dbReference>
<feature type="compositionally biased region" description="Acidic residues" evidence="8">
    <location>
        <begin position="11"/>
        <end position="22"/>
    </location>
</feature>
<proteinExistence type="inferred from homology"/>
<reference evidence="10 11" key="1">
    <citation type="submission" date="2018-10" db="EMBL/GenBank/DDBJ databases">
        <title>Genome sequence of Verticillium nonalfalfae VnAa140.</title>
        <authorList>
            <person name="Stajich J.E."/>
            <person name="Kasson M.T."/>
        </authorList>
    </citation>
    <scope>NUCLEOTIDE SEQUENCE [LARGE SCALE GENOMIC DNA]</scope>
    <source>
        <strain evidence="10 11">VnAa140</strain>
    </source>
</reference>
<evidence type="ECO:0000256" key="6">
    <source>
        <dbReference type="ARBA" id="ARBA00023306"/>
    </source>
</evidence>
<evidence type="ECO:0000256" key="8">
    <source>
        <dbReference type="SAM" id="MobiDB-lite"/>
    </source>
</evidence>
<keyword evidence="6 7" id="KW-0131">Cell cycle</keyword>
<dbReference type="GO" id="GO:0006974">
    <property type="term" value="P:DNA damage response"/>
    <property type="evidence" value="ECO:0007669"/>
    <property type="project" value="UniProtKB-KW"/>
</dbReference>
<dbReference type="STRING" id="1051616.A0A3M9YHP2"/>
<evidence type="ECO:0000256" key="7">
    <source>
        <dbReference type="RuleBase" id="RU366049"/>
    </source>
</evidence>
<comment type="function">
    <text evidence="7">Plays an important role in the control of DNA replication and the maintenance of replication fork stability.</text>
</comment>
<dbReference type="EMBL" id="RBVV01000016">
    <property type="protein sequence ID" value="RNJ59432.1"/>
    <property type="molecule type" value="Genomic_DNA"/>
</dbReference>